<reference evidence="4" key="1">
    <citation type="submission" date="2017-08" db="EMBL/GenBank/DDBJ databases">
        <authorList>
            <person name="Cuomo C."/>
            <person name="Billmyre B."/>
            <person name="Heitman J."/>
        </authorList>
    </citation>
    <scope>NUCLEOTIDE SEQUENCE</scope>
    <source>
        <strain evidence="4">CBS 12478</strain>
    </source>
</reference>
<evidence type="ECO:0000313" key="5">
    <source>
        <dbReference type="Proteomes" id="UP000322225"/>
    </source>
</evidence>
<dbReference type="InterPro" id="IPR050491">
    <property type="entry name" value="AmpC-like"/>
</dbReference>
<evidence type="ECO:0000313" key="4">
    <source>
        <dbReference type="EMBL" id="WWD21260.1"/>
    </source>
</evidence>
<keyword evidence="2" id="KW-0732">Signal</keyword>
<dbReference type="InterPro" id="IPR001466">
    <property type="entry name" value="Beta-lactam-related"/>
</dbReference>
<dbReference type="GeneID" id="43588382"/>
<dbReference type="AlphaFoldDB" id="A0AAJ8MXN8"/>
<dbReference type="Gene3D" id="3.40.710.10">
    <property type="entry name" value="DD-peptidase/beta-lactamase superfamily"/>
    <property type="match status" value="1"/>
</dbReference>
<feature type="domain" description="Beta-lactamase-related" evidence="3">
    <location>
        <begin position="93"/>
        <end position="413"/>
    </location>
</feature>
<proteinExistence type="inferred from homology"/>
<dbReference type="Pfam" id="PF00144">
    <property type="entry name" value="Beta-lactamase"/>
    <property type="match status" value="1"/>
</dbReference>
<feature type="signal peptide" evidence="2">
    <location>
        <begin position="1"/>
        <end position="20"/>
    </location>
</feature>
<dbReference type="InterPro" id="IPR012338">
    <property type="entry name" value="Beta-lactam/transpept-like"/>
</dbReference>
<dbReference type="PANTHER" id="PTHR46825:SF15">
    <property type="entry name" value="BETA-LACTAMASE-RELATED DOMAIN-CONTAINING PROTEIN"/>
    <property type="match status" value="1"/>
</dbReference>
<evidence type="ECO:0000259" key="3">
    <source>
        <dbReference type="Pfam" id="PF00144"/>
    </source>
</evidence>
<name>A0AAJ8MXN8_9TREE</name>
<accession>A0AAJ8MXN8</accession>
<feature type="chain" id="PRO_5042509330" description="Beta-lactamase-related domain-containing protein" evidence="2">
    <location>
        <begin position="21"/>
        <end position="619"/>
    </location>
</feature>
<keyword evidence="5" id="KW-1185">Reference proteome</keyword>
<evidence type="ECO:0000256" key="2">
    <source>
        <dbReference type="SAM" id="SignalP"/>
    </source>
</evidence>
<dbReference type="Proteomes" id="UP000322225">
    <property type="component" value="Chromosome 10"/>
</dbReference>
<protein>
    <recommendedName>
        <fullName evidence="3">Beta-lactamase-related domain-containing protein</fullName>
    </recommendedName>
</protein>
<dbReference type="PANTHER" id="PTHR46825">
    <property type="entry name" value="D-ALANYL-D-ALANINE-CARBOXYPEPTIDASE/ENDOPEPTIDASE AMPH"/>
    <property type="match status" value="1"/>
</dbReference>
<gene>
    <name evidence="4" type="ORF">CI109_105744</name>
</gene>
<comment type="similarity">
    <text evidence="1">Belongs to the peptidase S12 family.</text>
</comment>
<reference evidence="4" key="2">
    <citation type="submission" date="2024-01" db="EMBL/GenBank/DDBJ databases">
        <title>Comparative genomics of Cryptococcus and Kwoniella reveals pathogenesis evolution and contrasting modes of karyotype evolution via chromosome fusion or intercentromeric recombination.</title>
        <authorList>
            <person name="Coelho M.A."/>
            <person name="David-Palma M."/>
            <person name="Shea T."/>
            <person name="Bowers K."/>
            <person name="McGinley-Smith S."/>
            <person name="Mohammad A.W."/>
            <person name="Gnirke A."/>
            <person name="Yurkov A.M."/>
            <person name="Nowrousian M."/>
            <person name="Sun S."/>
            <person name="Cuomo C.A."/>
            <person name="Heitman J."/>
        </authorList>
    </citation>
    <scope>NUCLEOTIDE SEQUENCE</scope>
    <source>
        <strain evidence="4">CBS 12478</strain>
    </source>
</reference>
<sequence length="619" mass="68142">MKLLIIYSLLTSLLSISSLASTIPQTPFAVSSNTDQSTYESSKSILSPKLKHRIDSLREKWGVPGLTIGLAASPEFTASHFGLDSTAEKEWTLETATFGVADRHGNPVDADTQFGIASNSKLFAVSSIGLLISNGTILPNGGTLDWETKIKDILPEWKLMDGYATEHVNLIDLMSMRSGLPRHDFIEAGQSPATVVKNLRYLKPSAGLREHWQYNNQHYITLDHIIYTLTNLTLPQYAQIHIFDPLGLDSTTYNATKAAESGHRSDGHIHFGRNLTACQQGWEYGERVGWEDCVGKAGSFGWWANDDALPEAGAGGVITTATDLSKWLKELLKPSVLPPDVIEKATTAFAVRTARPQYPEYGIETYGLGQFQYTYRGHTIHGHTGSVPGQLSITLRLPDIGVGFFIVLNDEDFGGSLQSVIGNEILDSLLGLDPINWEQRIMSKAFKPSQYPDVPTNPRAPPSRSVIEGRYHAPAYGDLELVKVEIPKGESSTSPSGIEDISPLSMTEFLSTTRTPLNISGPIYMAEYERRFVVQVYFTHFDGPVFNWTAVWFADRLNEKDRVDGKLVTLQAIGTAVISESERGFGLFGNFWGKGETAKDSVVSEEGVQAASEVWFAKQ</sequence>
<organism evidence="4 5">
    <name type="scientific">Kwoniella shandongensis</name>
    <dbReference type="NCBI Taxonomy" id="1734106"/>
    <lineage>
        <taxon>Eukaryota</taxon>
        <taxon>Fungi</taxon>
        <taxon>Dikarya</taxon>
        <taxon>Basidiomycota</taxon>
        <taxon>Agaricomycotina</taxon>
        <taxon>Tremellomycetes</taxon>
        <taxon>Tremellales</taxon>
        <taxon>Cryptococcaceae</taxon>
        <taxon>Kwoniella</taxon>
    </lineage>
</organism>
<evidence type="ECO:0000256" key="1">
    <source>
        <dbReference type="ARBA" id="ARBA00038215"/>
    </source>
</evidence>
<dbReference type="EMBL" id="CP144060">
    <property type="protein sequence ID" value="WWD21260.1"/>
    <property type="molecule type" value="Genomic_DNA"/>
</dbReference>
<dbReference type="KEGG" id="ksn:43588382"/>
<dbReference type="SUPFAM" id="SSF56601">
    <property type="entry name" value="beta-lactamase/transpeptidase-like"/>
    <property type="match status" value="1"/>
</dbReference>
<dbReference type="RefSeq" id="XP_065823794.1">
    <property type="nucleotide sequence ID" value="XM_065967722.1"/>
</dbReference>